<sequence>REELMAWCEQNRVDYVFGLARNERLETKIAPALEEASQASRASGQAARVFRDFMWSTKDSWSRRRRVIAKAEWTTLGANPRFIVTSLKP</sequence>
<reference evidence="2 3" key="1">
    <citation type="submission" date="2018-11" db="EMBL/GenBank/DDBJ databases">
        <title>the genome of Mesorhizobium tamadayense DSM 28320.</title>
        <authorList>
            <person name="Gao J."/>
        </authorList>
    </citation>
    <scope>NUCLEOTIDE SEQUENCE [LARGE SCALE GENOMIC DNA]</scope>
    <source>
        <strain evidence="2 3">DSM 28320</strain>
    </source>
</reference>
<evidence type="ECO:0000259" key="1">
    <source>
        <dbReference type="Pfam" id="PF13701"/>
    </source>
</evidence>
<feature type="non-terminal residue" evidence="2">
    <location>
        <position position="89"/>
    </location>
</feature>
<feature type="domain" description="Transposase DDE" evidence="1">
    <location>
        <begin position="1"/>
        <end position="88"/>
    </location>
</feature>
<proteinExistence type="predicted"/>
<dbReference type="InterPro" id="IPR025668">
    <property type="entry name" value="Tnp_DDE_dom"/>
</dbReference>
<dbReference type="AlphaFoldDB" id="A0A3P3DYQ7"/>
<evidence type="ECO:0000313" key="2">
    <source>
        <dbReference type="EMBL" id="RRH78896.1"/>
    </source>
</evidence>
<gene>
    <name evidence="2" type="ORF">EH240_37700</name>
</gene>
<name>A0A3P3DYQ7_9HYPH</name>
<dbReference type="Pfam" id="PF13701">
    <property type="entry name" value="DDE_Tnp_1_4"/>
    <property type="match status" value="1"/>
</dbReference>
<comment type="caution">
    <text evidence="2">The sequence shown here is derived from an EMBL/GenBank/DDBJ whole genome shotgun (WGS) entry which is preliminary data.</text>
</comment>
<keyword evidence="3" id="KW-1185">Reference proteome</keyword>
<dbReference type="EMBL" id="RQXT01000292">
    <property type="protein sequence ID" value="RRH78896.1"/>
    <property type="molecule type" value="Genomic_DNA"/>
</dbReference>
<organism evidence="2 3">
    <name type="scientific">Mesorhizobium tamadayense</name>
    <dbReference type="NCBI Taxonomy" id="425306"/>
    <lineage>
        <taxon>Bacteria</taxon>
        <taxon>Pseudomonadati</taxon>
        <taxon>Pseudomonadota</taxon>
        <taxon>Alphaproteobacteria</taxon>
        <taxon>Hyphomicrobiales</taxon>
        <taxon>Phyllobacteriaceae</taxon>
        <taxon>Mesorhizobium</taxon>
    </lineage>
</organism>
<dbReference type="RefSeq" id="WP_206075419.1">
    <property type="nucleotide sequence ID" value="NZ_RQXT01000292.1"/>
</dbReference>
<protein>
    <submittedName>
        <fullName evidence="2">IS1380 family transposase</fullName>
    </submittedName>
</protein>
<accession>A0A3P3DYQ7</accession>
<evidence type="ECO:0000313" key="3">
    <source>
        <dbReference type="Proteomes" id="UP000273786"/>
    </source>
</evidence>
<dbReference type="Proteomes" id="UP000273786">
    <property type="component" value="Unassembled WGS sequence"/>
</dbReference>
<feature type="non-terminal residue" evidence="2">
    <location>
        <position position="1"/>
    </location>
</feature>